<accession>A0AAN9K1I7</accession>
<dbReference type="EMBL" id="JAYMYQ010000010">
    <property type="protein sequence ID" value="KAK7308203.1"/>
    <property type="molecule type" value="Genomic_DNA"/>
</dbReference>
<name>A0AAN9K1I7_CANGL</name>
<organism evidence="1 2">
    <name type="scientific">Canavalia gladiata</name>
    <name type="common">Sword bean</name>
    <name type="synonym">Dolichos gladiatus</name>
    <dbReference type="NCBI Taxonomy" id="3824"/>
    <lineage>
        <taxon>Eukaryota</taxon>
        <taxon>Viridiplantae</taxon>
        <taxon>Streptophyta</taxon>
        <taxon>Embryophyta</taxon>
        <taxon>Tracheophyta</taxon>
        <taxon>Spermatophyta</taxon>
        <taxon>Magnoliopsida</taxon>
        <taxon>eudicotyledons</taxon>
        <taxon>Gunneridae</taxon>
        <taxon>Pentapetalae</taxon>
        <taxon>rosids</taxon>
        <taxon>fabids</taxon>
        <taxon>Fabales</taxon>
        <taxon>Fabaceae</taxon>
        <taxon>Papilionoideae</taxon>
        <taxon>50 kb inversion clade</taxon>
        <taxon>NPAAA clade</taxon>
        <taxon>indigoferoid/millettioid clade</taxon>
        <taxon>Phaseoleae</taxon>
        <taxon>Canavalia</taxon>
    </lineage>
</organism>
<sequence length="82" mass="9478">MTTNKDRDQKQTEAGKLREASLLQSGIHCLYYVAFLLKLSAAIYDICRCPNIFKGQRELVVASVLNPPALVRDDFLHFFRRY</sequence>
<gene>
    <name evidence="1" type="ORF">VNO77_41803</name>
</gene>
<dbReference type="Proteomes" id="UP001367508">
    <property type="component" value="Unassembled WGS sequence"/>
</dbReference>
<proteinExistence type="predicted"/>
<comment type="caution">
    <text evidence="1">The sequence shown here is derived from an EMBL/GenBank/DDBJ whole genome shotgun (WGS) entry which is preliminary data.</text>
</comment>
<keyword evidence="2" id="KW-1185">Reference proteome</keyword>
<evidence type="ECO:0000313" key="2">
    <source>
        <dbReference type="Proteomes" id="UP001367508"/>
    </source>
</evidence>
<protein>
    <submittedName>
        <fullName evidence="1">Uncharacterized protein</fullName>
    </submittedName>
</protein>
<evidence type="ECO:0000313" key="1">
    <source>
        <dbReference type="EMBL" id="KAK7308203.1"/>
    </source>
</evidence>
<reference evidence="1 2" key="1">
    <citation type="submission" date="2024-01" db="EMBL/GenBank/DDBJ databases">
        <title>The genomes of 5 underutilized Papilionoideae crops provide insights into root nodulation and disease resistanc.</title>
        <authorList>
            <person name="Jiang F."/>
        </authorList>
    </citation>
    <scope>NUCLEOTIDE SEQUENCE [LARGE SCALE GENOMIC DNA]</scope>
    <source>
        <strain evidence="1">LVBAO_FW01</strain>
        <tissue evidence="1">Leaves</tissue>
    </source>
</reference>
<dbReference type="AlphaFoldDB" id="A0AAN9K1I7"/>